<comment type="caution">
    <text evidence="1">The sequence shown here is derived from an EMBL/GenBank/DDBJ whole genome shotgun (WGS) entry which is preliminary data.</text>
</comment>
<keyword evidence="2" id="KW-1185">Reference proteome</keyword>
<dbReference type="EMBL" id="BSYO01000032">
    <property type="protein sequence ID" value="GMH27294.1"/>
    <property type="molecule type" value="Genomic_DNA"/>
</dbReference>
<gene>
    <name evidence="1" type="ORF">Nepgr_029137</name>
</gene>
<evidence type="ECO:0000313" key="2">
    <source>
        <dbReference type="Proteomes" id="UP001279734"/>
    </source>
</evidence>
<organism evidence="1 2">
    <name type="scientific">Nepenthes gracilis</name>
    <name type="common">Slender pitcher plant</name>
    <dbReference type="NCBI Taxonomy" id="150966"/>
    <lineage>
        <taxon>Eukaryota</taxon>
        <taxon>Viridiplantae</taxon>
        <taxon>Streptophyta</taxon>
        <taxon>Embryophyta</taxon>
        <taxon>Tracheophyta</taxon>
        <taxon>Spermatophyta</taxon>
        <taxon>Magnoliopsida</taxon>
        <taxon>eudicotyledons</taxon>
        <taxon>Gunneridae</taxon>
        <taxon>Pentapetalae</taxon>
        <taxon>Caryophyllales</taxon>
        <taxon>Nepenthaceae</taxon>
        <taxon>Nepenthes</taxon>
    </lineage>
</organism>
<dbReference type="Proteomes" id="UP001279734">
    <property type="component" value="Unassembled WGS sequence"/>
</dbReference>
<name>A0AAD3TDJ0_NEPGR</name>
<accession>A0AAD3TDJ0</accession>
<dbReference type="AlphaFoldDB" id="A0AAD3TDJ0"/>
<protein>
    <submittedName>
        <fullName evidence="1">Uncharacterized protein</fullName>
    </submittedName>
</protein>
<proteinExistence type="predicted"/>
<reference evidence="1" key="1">
    <citation type="submission" date="2023-05" db="EMBL/GenBank/DDBJ databases">
        <title>Nepenthes gracilis genome sequencing.</title>
        <authorList>
            <person name="Fukushima K."/>
        </authorList>
    </citation>
    <scope>NUCLEOTIDE SEQUENCE</scope>
    <source>
        <strain evidence="1">SING2019-196</strain>
    </source>
</reference>
<evidence type="ECO:0000313" key="1">
    <source>
        <dbReference type="EMBL" id="GMH27294.1"/>
    </source>
</evidence>
<sequence>MLPTADRRLMSKNANPLLAMLEELADFGYPPMFKNISKIGFLSALCAEIVKVIKFAYDAIWFVKCSCSCFATKWFLAINEVDLGALEDAAGDTIEGCVFPTGTCGHGDKRYYHGVQRHFHLIIPPLQAIMIPKR</sequence>